<name>A0A645H2W0_9ZZZZ</name>
<organism evidence="2">
    <name type="scientific">bioreactor metagenome</name>
    <dbReference type="NCBI Taxonomy" id="1076179"/>
    <lineage>
        <taxon>unclassified sequences</taxon>
        <taxon>metagenomes</taxon>
        <taxon>ecological metagenomes</taxon>
    </lineage>
</organism>
<feature type="transmembrane region" description="Helical" evidence="1">
    <location>
        <begin position="66"/>
        <end position="84"/>
    </location>
</feature>
<evidence type="ECO:0000313" key="2">
    <source>
        <dbReference type="EMBL" id="MPN33357.1"/>
    </source>
</evidence>
<evidence type="ECO:0008006" key="3">
    <source>
        <dbReference type="Google" id="ProtNLM"/>
    </source>
</evidence>
<keyword evidence="1" id="KW-0472">Membrane</keyword>
<proteinExistence type="predicted"/>
<protein>
    <recommendedName>
        <fullName evidence="3">DUF975 family protein</fullName>
    </recommendedName>
</protein>
<comment type="caution">
    <text evidence="2">The sequence shown here is derived from an EMBL/GenBank/DDBJ whole genome shotgun (WGS) entry which is preliminary data.</text>
</comment>
<sequence length="121" mass="13849">MLWRGFLNFLWFLLLIIPGIIKAYAYRMVPYILADNPNIGYKRAVELSVQMTDGEKFNIFVFDLSFLGWYLLGALAFGLGGLFVNPYKDATEAELYLVLKENAINKGLCTYNELTSNDMLM</sequence>
<accession>A0A645H2W0</accession>
<dbReference type="PANTHER" id="PTHR40076">
    <property type="entry name" value="MEMBRANE PROTEIN-RELATED"/>
    <property type="match status" value="1"/>
</dbReference>
<dbReference type="PANTHER" id="PTHR40076:SF1">
    <property type="entry name" value="MEMBRANE PROTEIN"/>
    <property type="match status" value="1"/>
</dbReference>
<gene>
    <name evidence="2" type="ORF">SDC9_180843</name>
</gene>
<dbReference type="AlphaFoldDB" id="A0A645H2W0"/>
<keyword evidence="1" id="KW-0812">Transmembrane</keyword>
<reference evidence="2" key="1">
    <citation type="submission" date="2019-08" db="EMBL/GenBank/DDBJ databases">
        <authorList>
            <person name="Kucharzyk K."/>
            <person name="Murdoch R.W."/>
            <person name="Higgins S."/>
            <person name="Loffler F."/>
        </authorList>
    </citation>
    <scope>NUCLEOTIDE SEQUENCE</scope>
</reference>
<dbReference type="Pfam" id="PF06161">
    <property type="entry name" value="DUF975"/>
    <property type="match status" value="1"/>
</dbReference>
<evidence type="ECO:0000256" key="1">
    <source>
        <dbReference type="SAM" id="Phobius"/>
    </source>
</evidence>
<dbReference type="InterPro" id="IPR010380">
    <property type="entry name" value="DUF975"/>
</dbReference>
<dbReference type="EMBL" id="VSSQ01085823">
    <property type="protein sequence ID" value="MPN33357.1"/>
    <property type="molecule type" value="Genomic_DNA"/>
</dbReference>
<keyword evidence="1" id="KW-1133">Transmembrane helix</keyword>